<reference evidence="2" key="1">
    <citation type="journal article" date="2020" name="New Phytol.">
        <title>Comparative genomics reveals dynamic genome evolution in host specialist ectomycorrhizal fungi.</title>
        <authorList>
            <person name="Lofgren L.A."/>
            <person name="Nguyen N.H."/>
            <person name="Vilgalys R."/>
            <person name="Ruytinx J."/>
            <person name="Liao H.L."/>
            <person name="Branco S."/>
            <person name="Kuo A."/>
            <person name="LaButti K."/>
            <person name="Lipzen A."/>
            <person name="Andreopoulos W."/>
            <person name="Pangilinan J."/>
            <person name="Riley R."/>
            <person name="Hundley H."/>
            <person name="Na H."/>
            <person name="Barry K."/>
            <person name="Grigoriev I.V."/>
            <person name="Stajich J.E."/>
            <person name="Kennedy P.G."/>
        </authorList>
    </citation>
    <scope>NUCLEOTIDE SEQUENCE</scope>
    <source>
        <strain evidence="2">DOB743</strain>
    </source>
</reference>
<feature type="region of interest" description="Disordered" evidence="1">
    <location>
        <begin position="1290"/>
        <end position="1339"/>
    </location>
</feature>
<feature type="region of interest" description="Disordered" evidence="1">
    <location>
        <begin position="70"/>
        <end position="90"/>
    </location>
</feature>
<evidence type="ECO:0000313" key="3">
    <source>
        <dbReference type="Proteomes" id="UP000714275"/>
    </source>
</evidence>
<feature type="compositionally biased region" description="Polar residues" evidence="1">
    <location>
        <begin position="1320"/>
        <end position="1334"/>
    </location>
</feature>
<dbReference type="OrthoDB" id="3269353at2759"/>
<dbReference type="Proteomes" id="UP000714275">
    <property type="component" value="Unassembled WGS sequence"/>
</dbReference>
<feature type="compositionally biased region" description="Polar residues" evidence="1">
    <location>
        <begin position="1389"/>
        <end position="1399"/>
    </location>
</feature>
<sequence>MSHFASHPYHTMPAIHSSRNNHPFPISPPETDKESLPVQLPPASLVAGAELEQLAHSALSFPERSKFQSRRTSTLSYQNSGVRDRDRTPSRASKSLIVVLPPSDFPLDHGQLGNALSMGPRHRLSQGILMPLFPTMYGQLTAIAREFNFPSTVGLCLYHHITENGITMTPRISDDAWQYLWAHLIESRNGSQQLPIGGRIEFDIDLNKARWFDAWLAGTLRDDTIVPAPQSHASILHLHGDSKTTFAEEHIANEDRWENQTIQSNSRPTTIRHAPKKLSLVDRLDSTALQDSYKASQATSPPPNHVVHQLSPIPQSAIPQTSKAELRRRVNSWRASALLDPASMTESYQPVPNAILGAAAIETADEYPLEVEAGVQEPLNLADFAWSVSSAGPPSPPLDSPSSSFRLPSVHLDRRMQESVLLTPITATSWGPPDDDWLSDVSSIDRLPSPDIGRRMLESAPLTPATATSWGAADDWRSDVSSIDCLPSPDIAHRMLEDALASPVSGAPWHKVRNLSPAGESYSPWAGMSASSSSWFDVTTLPSTTYNPWAGMPWVQVWPWSELDSAKSGVPYSPWAIVPAIRAWPWFDIHASQNRGDLKLQRSTSSNPWVGMPWFNVGPWHEVNGAQPRNSMVISLSRQGGLKSEYPSLDIYPASYPYFNIYPACAEVNSGLSSARGYPILEIYPAVYPHFNLYPSIACSAISSPKKTAASQPQKSVIVELAPTYPLFNLYPPLYPYNLNSIYPAPAVELSSSVVLPSSYPWLIIYPSVYPHVNPYPQAGAEVTRPQKAKDEIAQPVQVKLRPQYPILDIYPAGYPWSLKTIYPTTKVENVSEITVRLSSRYPWLDIYPSVYPSVEPYPTLNKTCESPISRSQTHCKSECVEVTLARYYPSFDLYPAAYPYFDLYPALPDIRSRGSQQEESAKDIVDSVSVDLASTYPYICPYPLAYPQFDLYPRIQIHASRDGDDLMASKTFASSSTYPFLVIYPAVYPHFDLYPARTAEPATREEDTADRKSSVSAYPFLVVYPHVYPHFDIYPARAAELSSRGEDMTNGKFSVSAYPFLVVYPHVYPYFNLYPARAAELSSRGEDMTNSKLSVSAYPFLVVYPHVYPHFNLYPARAAELVTREESKILNVTASSYPYLVIYSSVYPYFDLYPGIPPRVDAPAASGNSTVRMDHGYPVLNICEYACPLSFWLTYIMILDLAVYPHLDIYPALGNVVQPSQKATNMPVSPLSAKGHRKTHAELHAEVAPSPRLLVARRKPAKTHRQLHVAVFVNGVTWTPSGYVQDLALPDKPHEEPNHGLRRRMPSVHEVMPRLPRSRSVTLSNQQSPTSPSLRERQQHALHNAPPIPPLRISSPGVPAVSEFPIPISPPASPTSRLSQAVRSFGSSIMQGRHLTSTSDDHNERAKSPTRSMFPSFDRRSSMIPSLPPHDPSDLLGRSRSPVQQGAQSLVLQRARAYEQSTSSSRHHSHSVRGTQLSLPSLLPIPDFPPAIDLGLKTDKSSLLKNATT</sequence>
<proteinExistence type="predicted"/>
<feature type="compositionally biased region" description="Polar residues" evidence="1">
    <location>
        <begin position="1442"/>
        <end position="1452"/>
    </location>
</feature>
<feature type="region of interest" description="Disordered" evidence="1">
    <location>
        <begin position="1"/>
        <end position="37"/>
    </location>
</feature>
<evidence type="ECO:0000313" key="2">
    <source>
        <dbReference type="EMBL" id="KAG1783297.1"/>
    </source>
</evidence>
<dbReference type="EMBL" id="JABBWD010000002">
    <property type="protein sequence ID" value="KAG1783297.1"/>
    <property type="molecule type" value="Genomic_DNA"/>
</dbReference>
<organism evidence="2 3">
    <name type="scientific">Suillus placidus</name>
    <dbReference type="NCBI Taxonomy" id="48579"/>
    <lineage>
        <taxon>Eukaryota</taxon>
        <taxon>Fungi</taxon>
        <taxon>Dikarya</taxon>
        <taxon>Basidiomycota</taxon>
        <taxon>Agaricomycotina</taxon>
        <taxon>Agaricomycetes</taxon>
        <taxon>Agaricomycetidae</taxon>
        <taxon>Boletales</taxon>
        <taxon>Suillineae</taxon>
        <taxon>Suillaceae</taxon>
        <taxon>Suillus</taxon>
    </lineage>
</organism>
<feature type="region of interest" description="Disordered" evidence="1">
    <location>
        <begin position="1389"/>
        <end position="1484"/>
    </location>
</feature>
<feature type="region of interest" description="Disordered" evidence="1">
    <location>
        <begin position="292"/>
        <end position="320"/>
    </location>
</feature>
<feature type="compositionally biased region" description="Polar residues" evidence="1">
    <location>
        <begin position="259"/>
        <end position="269"/>
    </location>
</feature>
<accession>A0A9P7A7W2</accession>
<gene>
    <name evidence="2" type="ORF">EV702DRAFT_251271</name>
</gene>
<name>A0A9P7A7W2_9AGAM</name>
<feature type="compositionally biased region" description="Polar residues" evidence="1">
    <location>
        <begin position="70"/>
        <end position="81"/>
    </location>
</feature>
<keyword evidence="3" id="KW-1185">Reference proteome</keyword>
<evidence type="ECO:0000256" key="1">
    <source>
        <dbReference type="SAM" id="MobiDB-lite"/>
    </source>
</evidence>
<feature type="compositionally biased region" description="Basic and acidic residues" evidence="1">
    <location>
        <begin position="1290"/>
        <end position="1300"/>
    </location>
</feature>
<comment type="caution">
    <text evidence="2">The sequence shown here is derived from an EMBL/GenBank/DDBJ whole genome shotgun (WGS) entry which is preliminary data.</text>
</comment>
<feature type="region of interest" description="Disordered" evidence="1">
    <location>
        <begin position="256"/>
        <end position="275"/>
    </location>
</feature>
<protein>
    <submittedName>
        <fullName evidence="2">Uncharacterized protein</fullName>
    </submittedName>
</protein>